<evidence type="ECO:0000313" key="1">
    <source>
        <dbReference type="EMBL" id="SDK55001.1"/>
    </source>
</evidence>
<dbReference type="InterPro" id="IPR014962">
    <property type="entry name" value="YolD"/>
</dbReference>
<sequence>MRVNEKLDYREMDPSELDSNIPQGRGMIKWAPFATMPEQYEAVDRMIERQTHVSEPSLGQDELQELEVTLRNSIGKILVLRYWDSGYEVQLECKLEYIENWGQTITVSKGTNLLTINFTHIYEIVRISDEDIYSID</sequence>
<protein>
    <submittedName>
        <fullName evidence="1">YolD-like protein</fullName>
    </submittedName>
</protein>
<dbReference type="Pfam" id="PF08863">
    <property type="entry name" value="YolD"/>
    <property type="match status" value="1"/>
</dbReference>
<keyword evidence="2" id="KW-1185">Reference proteome</keyword>
<name>A0A1G9CTI4_9BACL</name>
<dbReference type="AlphaFoldDB" id="A0A1G9CTI4"/>
<organism evidence="1 2">
    <name type="scientific">Lacicoccus qingdaonensis</name>
    <dbReference type="NCBI Taxonomy" id="576118"/>
    <lineage>
        <taxon>Bacteria</taxon>
        <taxon>Bacillati</taxon>
        <taxon>Bacillota</taxon>
        <taxon>Bacilli</taxon>
        <taxon>Bacillales</taxon>
        <taxon>Salinicoccaceae</taxon>
        <taxon>Lacicoccus</taxon>
    </lineage>
</organism>
<dbReference type="RefSeq" id="WP_092985016.1">
    <property type="nucleotide sequence ID" value="NZ_FNFY01000004.1"/>
</dbReference>
<dbReference type="Proteomes" id="UP000199008">
    <property type="component" value="Unassembled WGS sequence"/>
</dbReference>
<dbReference type="PANTHER" id="PTHR40051:SF1">
    <property type="entry name" value="YOLD-LIKE FAMILY PROTEIN"/>
    <property type="match status" value="1"/>
</dbReference>
<proteinExistence type="predicted"/>
<accession>A0A1G9CTI4</accession>
<gene>
    <name evidence="1" type="ORF">SAMN05216216_104180</name>
</gene>
<evidence type="ECO:0000313" key="2">
    <source>
        <dbReference type="Proteomes" id="UP000199008"/>
    </source>
</evidence>
<reference evidence="2" key="1">
    <citation type="submission" date="2016-10" db="EMBL/GenBank/DDBJ databases">
        <authorList>
            <person name="Varghese N."/>
            <person name="Submissions S."/>
        </authorList>
    </citation>
    <scope>NUCLEOTIDE SEQUENCE [LARGE SCALE GENOMIC DNA]</scope>
    <source>
        <strain evidence="2">CGMCC 1.8895</strain>
    </source>
</reference>
<dbReference type="EMBL" id="FNFY01000004">
    <property type="protein sequence ID" value="SDK55001.1"/>
    <property type="molecule type" value="Genomic_DNA"/>
</dbReference>
<dbReference type="OrthoDB" id="2390144at2"/>
<dbReference type="PANTHER" id="PTHR40051">
    <property type="entry name" value="IG HYPOTHETICAL 15966"/>
    <property type="match status" value="1"/>
</dbReference>